<reference evidence="2 3" key="1">
    <citation type="submission" date="2024-02" db="EMBL/GenBank/DDBJ databases">
        <authorList>
            <person name="Chen Y."/>
            <person name="Shah S."/>
            <person name="Dougan E. K."/>
            <person name="Thang M."/>
            <person name="Chan C."/>
        </authorList>
    </citation>
    <scope>NUCLEOTIDE SEQUENCE [LARGE SCALE GENOMIC DNA]</scope>
</reference>
<name>A0ABP0QDW7_9DINO</name>
<sequence>AEVRRPRPAPWDVKMESSEEEEFDWSPSDAHSPPQVDAAATAADIIQRIKQDLVENMDAPEKKRKQIMRDYLKRWHPDKNDEESKGTATAVTHFLYANKVQFLAPRSSEMTPLLSNGAAGAAVGAGLVPK</sequence>
<organism evidence="2 3">
    <name type="scientific">Durusdinium trenchii</name>
    <dbReference type="NCBI Taxonomy" id="1381693"/>
    <lineage>
        <taxon>Eukaryota</taxon>
        <taxon>Sar</taxon>
        <taxon>Alveolata</taxon>
        <taxon>Dinophyceae</taxon>
        <taxon>Suessiales</taxon>
        <taxon>Symbiodiniaceae</taxon>
        <taxon>Durusdinium</taxon>
    </lineage>
</organism>
<dbReference type="Proteomes" id="UP001642464">
    <property type="component" value="Unassembled WGS sequence"/>
</dbReference>
<feature type="region of interest" description="Disordered" evidence="1">
    <location>
        <begin position="1"/>
        <end position="37"/>
    </location>
</feature>
<feature type="non-terminal residue" evidence="2">
    <location>
        <position position="1"/>
    </location>
</feature>
<evidence type="ECO:0000313" key="2">
    <source>
        <dbReference type="EMBL" id="CAK9085196.1"/>
    </source>
</evidence>
<comment type="caution">
    <text evidence="2">The sequence shown here is derived from an EMBL/GenBank/DDBJ whole genome shotgun (WGS) entry which is preliminary data.</text>
</comment>
<evidence type="ECO:0000256" key="1">
    <source>
        <dbReference type="SAM" id="MobiDB-lite"/>
    </source>
</evidence>
<protein>
    <submittedName>
        <fullName evidence="2">EF-hand domain-containing protein</fullName>
    </submittedName>
</protein>
<dbReference type="Gene3D" id="1.10.287.110">
    <property type="entry name" value="DnaJ domain"/>
    <property type="match status" value="1"/>
</dbReference>
<dbReference type="EMBL" id="CAXAMM010039254">
    <property type="protein sequence ID" value="CAK9085196.1"/>
    <property type="molecule type" value="Genomic_DNA"/>
</dbReference>
<gene>
    <name evidence="2" type="ORF">SCF082_LOCUS40369</name>
</gene>
<evidence type="ECO:0000313" key="3">
    <source>
        <dbReference type="Proteomes" id="UP001642464"/>
    </source>
</evidence>
<feature type="non-terminal residue" evidence="2">
    <location>
        <position position="130"/>
    </location>
</feature>
<accession>A0ABP0QDW7</accession>
<proteinExistence type="predicted"/>
<keyword evidence="3" id="KW-1185">Reference proteome</keyword>
<dbReference type="InterPro" id="IPR036869">
    <property type="entry name" value="J_dom_sf"/>
</dbReference>